<sequence>MLASPLSVVPGIIISMTQSSTGAALHALARTHLPADVAEKWIGLLRPGIRLVAADEGEPVVGQLGGRPALPEGVEWPVWEGNGPLSFIASVDCAALPVGELDVALPVDGTLAFFYFDGQLGEHGEGFLSGDDPDGAAGARVLYIPAGAVTTERPTPDGLDAHPAVRLTARLTVTAPDHYHHAAEEVLKDVDVPDELDDAINDVMGDVGHRIGGHAVPVQGPVEEEVAHGLLGPGTSWKDPRMAEEARRWTLLAQFDTDDEADMMWGDCGALYWLIRPEDLAAGRFDRARITMQCC</sequence>
<dbReference type="InterPro" id="IPR035948">
    <property type="entry name" value="YwqG-like_sf"/>
</dbReference>
<dbReference type="EMBL" id="BAAASL010000001">
    <property type="protein sequence ID" value="GAA2707790.1"/>
    <property type="molecule type" value="Genomic_DNA"/>
</dbReference>
<dbReference type="Proteomes" id="UP001500886">
    <property type="component" value="Unassembled WGS sequence"/>
</dbReference>
<dbReference type="PANTHER" id="PTHR36436:SF6">
    <property type="entry name" value="SLL5081 PROTEIN"/>
    <property type="match status" value="1"/>
</dbReference>
<accession>A0ABP6FZ62</accession>
<reference evidence="2" key="1">
    <citation type="journal article" date="2019" name="Int. J. Syst. Evol. Microbiol.">
        <title>The Global Catalogue of Microorganisms (GCM) 10K type strain sequencing project: providing services to taxonomists for standard genome sequencing and annotation.</title>
        <authorList>
            <consortium name="The Broad Institute Genomics Platform"/>
            <consortium name="The Broad Institute Genome Sequencing Center for Infectious Disease"/>
            <person name="Wu L."/>
            <person name="Ma J."/>
        </authorList>
    </citation>
    <scope>NUCLEOTIDE SEQUENCE [LARGE SCALE GENOMIC DNA]</scope>
    <source>
        <strain evidence="2">JCM 4542</strain>
    </source>
</reference>
<organism evidence="1 2">
    <name type="scientific">Streptomyces luteosporeus</name>
    <dbReference type="NCBI Taxonomy" id="173856"/>
    <lineage>
        <taxon>Bacteria</taxon>
        <taxon>Bacillati</taxon>
        <taxon>Actinomycetota</taxon>
        <taxon>Actinomycetes</taxon>
        <taxon>Kitasatosporales</taxon>
        <taxon>Streptomycetaceae</taxon>
        <taxon>Streptomyces</taxon>
    </lineage>
</organism>
<evidence type="ECO:0000313" key="1">
    <source>
        <dbReference type="EMBL" id="GAA2707790.1"/>
    </source>
</evidence>
<keyword evidence="2" id="KW-1185">Reference proteome</keyword>
<comment type="caution">
    <text evidence="1">The sequence shown here is derived from an EMBL/GenBank/DDBJ whole genome shotgun (WGS) entry which is preliminary data.</text>
</comment>
<protein>
    <submittedName>
        <fullName evidence="1">YwqG family protein</fullName>
    </submittedName>
</protein>
<name>A0ABP6FZ62_9ACTN</name>
<dbReference type="SUPFAM" id="SSF103032">
    <property type="entry name" value="Hypothetical protein YwqG"/>
    <property type="match status" value="1"/>
</dbReference>
<dbReference type="Gene3D" id="2.30.320.10">
    <property type="entry name" value="YwqG-like"/>
    <property type="match status" value="1"/>
</dbReference>
<dbReference type="PANTHER" id="PTHR36436">
    <property type="entry name" value="SLL5081 PROTEIN"/>
    <property type="match status" value="1"/>
</dbReference>
<proteinExistence type="predicted"/>
<evidence type="ECO:0000313" key="2">
    <source>
        <dbReference type="Proteomes" id="UP001500886"/>
    </source>
</evidence>
<dbReference type="Pfam" id="PF09234">
    <property type="entry name" value="DUF1963"/>
    <property type="match status" value="1"/>
</dbReference>
<gene>
    <name evidence="1" type="ORF">GCM10010315_03040</name>
</gene>
<dbReference type="InterPro" id="IPR015315">
    <property type="entry name" value="DUF1963"/>
</dbReference>